<accession>A0A8B8E9D1</accession>
<protein>
    <submittedName>
        <fullName evidence="2">Uncharacterized protein LOC111132738</fullName>
    </submittedName>
</protein>
<evidence type="ECO:0000313" key="2">
    <source>
        <dbReference type="RefSeq" id="XP_022336269.1"/>
    </source>
</evidence>
<dbReference type="Proteomes" id="UP000694844">
    <property type="component" value="Chromosome 5"/>
</dbReference>
<organism evidence="1 2">
    <name type="scientific">Crassostrea virginica</name>
    <name type="common">Eastern oyster</name>
    <dbReference type="NCBI Taxonomy" id="6565"/>
    <lineage>
        <taxon>Eukaryota</taxon>
        <taxon>Metazoa</taxon>
        <taxon>Spiralia</taxon>
        <taxon>Lophotrochozoa</taxon>
        <taxon>Mollusca</taxon>
        <taxon>Bivalvia</taxon>
        <taxon>Autobranchia</taxon>
        <taxon>Pteriomorphia</taxon>
        <taxon>Ostreida</taxon>
        <taxon>Ostreoidea</taxon>
        <taxon>Ostreidae</taxon>
        <taxon>Crassostrea</taxon>
    </lineage>
</organism>
<sequence>MESIRTSMKAEAESLKNLVDEVSSENIEHTHIKEKTLLNMLKSQETTYDDYIAYLGEMSDEFQQQLYLENQKILFSKTLKIKTIPETTKPVPPVFTAGQFSKHDVAKLPGRVNVPNAEPKKRKIQFMEAVREYSVPGVVNAFHVSLDKSDRLWVSDWSGNLVQTDLHGNRLQNIETSHGHGYHTTTQDGDLIYTDSDKNVIYSIISDKRITEFRKTGDWTPLSVHSSSINGDILVGMIKDKEAKVTRHSKTGKKKYRTYKGTTKDRNCIVVHTTSQKMTVDSIILSSQQSITYPRGVCVDDENNLHVEQHYTNTVSVYKYLQ</sequence>
<dbReference type="KEGG" id="cvn:111132738"/>
<dbReference type="GeneID" id="111132738"/>
<gene>
    <name evidence="2" type="primary">LOC111132738</name>
</gene>
<keyword evidence="1" id="KW-1185">Reference proteome</keyword>
<reference evidence="2" key="1">
    <citation type="submission" date="2025-08" db="UniProtKB">
        <authorList>
            <consortium name="RefSeq"/>
        </authorList>
    </citation>
    <scope>IDENTIFICATION</scope>
    <source>
        <tissue evidence="2">Whole sample</tissue>
    </source>
</reference>
<name>A0A8B8E9D1_CRAVI</name>
<proteinExistence type="predicted"/>
<dbReference type="SUPFAM" id="SSF101898">
    <property type="entry name" value="NHL repeat"/>
    <property type="match status" value="1"/>
</dbReference>
<dbReference type="InterPro" id="IPR015943">
    <property type="entry name" value="WD40/YVTN_repeat-like_dom_sf"/>
</dbReference>
<dbReference type="AlphaFoldDB" id="A0A8B8E9D1"/>
<evidence type="ECO:0000313" key="1">
    <source>
        <dbReference type="Proteomes" id="UP000694844"/>
    </source>
</evidence>
<dbReference type="RefSeq" id="XP_022336269.1">
    <property type="nucleotide sequence ID" value="XM_022480561.1"/>
</dbReference>
<dbReference type="Gene3D" id="2.130.10.10">
    <property type="entry name" value="YVTN repeat-like/Quinoprotein amine dehydrogenase"/>
    <property type="match status" value="1"/>
</dbReference>